<evidence type="ECO:0000313" key="1">
    <source>
        <dbReference type="EMBL" id="QBD74780.1"/>
    </source>
</evidence>
<gene>
    <name evidence="1" type="ORF">EPA93_01730</name>
</gene>
<reference evidence="1 2" key="1">
    <citation type="submission" date="2019-01" db="EMBL/GenBank/DDBJ databases">
        <title>Ktedonosporobacter rubrisoli SCAWS-G2.</title>
        <authorList>
            <person name="Huang Y."/>
            <person name="Yan B."/>
        </authorList>
    </citation>
    <scope>NUCLEOTIDE SEQUENCE [LARGE SCALE GENOMIC DNA]</scope>
    <source>
        <strain evidence="1 2">SCAWS-G2</strain>
    </source>
</reference>
<dbReference type="EMBL" id="CP035758">
    <property type="protein sequence ID" value="QBD74780.1"/>
    <property type="molecule type" value="Genomic_DNA"/>
</dbReference>
<protein>
    <submittedName>
        <fullName evidence="1">SMI1/KNR4 family protein</fullName>
    </submittedName>
</protein>
<dbReference type="RefSeq" id="WP_129885379.1">
    <property type="nucleotide sequence ID" value="NZ_CP035758.1"/>
</dbReference>
<dbReference type="KEGG" id="kbs:EPA93_01730"/>
<keyword evidence="2" id="KW-1185">Reference proteome</keyword>
<dbReference type="SUPFAM" id="SSF160631">
    <property type="entry name" value="SMI1/KNR4-like"/>
    <property type="match status" value="1"/>
</dbReference>
<dbReference type="PANTHER" id="PTHR32011">
    <property type="entry name" value="OS08G0472400 PROTEIN"/>
    <property type="match status" value="1"/>
</dbReference>
<organism evidence="1 2">
    <name type="scientific">Ktedonosporobacter rubrisoli</name>
    <dbReference type="NCBI Taxonomy" id="2509675"/>
    <lineage>
        <taxon>Bacteria</taxon>
        <taxon>Bacillati</taxon>
        <taxon>Chloroflexota</taxon>
        <taxon>Ktedonobacteria</taxon>
        <taxon>Ktedonobacterales</taxon>
        <taxon>Ktedonosporobacteraceae</taxon>
        <taxon>Ktedonosporobacter</taxon>
    </lineage>
</organism>
<sequence>MANSIPQHFDEAFLRWFQERTELAWQSYQTRTFEDFVASGVGGRDWQQGTCWSGGLSEQEIVAVEQRFHTHFPPDYRLFLQQLHSVDRLLVGARYADDNTMIPITAPSFYHWQRDTEAIEAAYAWLVKGLYFDVQHANLWPQSWGAKPASAEAQEARVRELVSAAPKLIPILGHRYLLAEPCKAGNPVLSIYQSDMVVYGDNLHNFFLKEFGGLFGVKSFEIPRLALVDFSAYELIPFWGEFL</sequence>
<dbReference type="Gene3D" id="3.40.1580.10">
    <property type="entry name" value="SMI1/KNR4-like"/>
    <property type="match status" value="1"/>
</dbReference>
<dbReference type="PANTHER" id="PTHR32011:SF2">
    <property type="entry name" value="OS08G0472400 PROTEIN"/>
    <property type="match status" value="1"/>
</dbReference>
<proteinExistence type="predicted"/>
<dbReference type="Proteomes" id="UP000290365">
    <property type="component" value="Chromosome"/>
</dbReference>
<dbReference type="InterPro" id="IPR037883">
    <property type="entry name" value="Knr4/Smi1-like_sf"/>
</dbReference>
<dbReference type="AlphaFoldDB" id="A0A4P6JIP2"/>
<dbReference type="OrthoDB" id="264195at2"/>
<name>A0A4P6JIP2_KTERU</name>
<accession>A0A4P6JIP2</accession>
<evidence type="ECO:0000313" key="2">
    <source>
        <dbReference type="Proteomes" id="UP000290365"/>
    </source>
</evidence>